<dbReference type="Gene3D" id="3.40.50.300">
    <property type="entry name" value="P-loop containing nucleotide triphosphate hydrolases"/>
    <property type="match status" value="1"/>
</dbReference>
<evidence type="ECO:0000256" key="2">
    <source>
        <dbReference type="ARBA" id="ARBA00022840"/>
    </source>
</evidence>
<keyword evidence="5" id="KW-1185">Reference proteome</keyword>
<keyword evidence="2" id="KW-0067">ATP-binding</keyword>
<keyword evidence="1" id="KW-0547">Nucleotide-binding</keyword>
<dbReference type="EMBL" id="JADGIZ020000047">
    <property type="protein sequence ID" value="KAL2913351.1"/>
    <property type="molecule type" value="Genomic_DNA"/>
</dbReference>
<reference evidence="4 5" key="1">
    <citation type="submission" date="2023-09" db="EMBL/GenBank/DDBJ databases">
        <title>Pangenome analysis of Batrachochytrium dendrobatidis and related Chytrids.</title>
        <authorList>
            <person name="Yacoub M.N."/>
            <person name="Stajich J.E."/>
            <person name="James T.Y."/>
        </authorList>
    </citation>
    <scope>NUCLEOTIDE SEQUENCE [LARGE SCALE GENOMIC DNA]</scope>
    <source>
        <strain evidence="4 5">JEL0888</strain>
    </source>
</reference>
<dbReference type="Pfam" id="PF08433">
    <property type="entry name" value="KTI12"/>
    <property type="match status" value="1"/>
</dbReference>
<gene>
    <name evidence="4" type="primary">KTI12</name>
    <name evidence="4" type="ORF">HK105_207096</name>
</gene>
<accession>A0ABR4N1M5</accession>
<dbReference type="Proteomes" id="UP001527925">
    <property type="component" value="Unassembled WGS sequence"/>
</dbReference>
<dbReference type="SUPFAM" id="SSF52540">
    <property type="entry name" value="P-loop containing nucleoside triphosphate hydrolases"/>
    <property type="match status" value="1"/>
</dbReference>
<organism evidence="4 5">
    <name type="scientific">Polyrhizophydium stewartii</name>
    <dbReference type="NCBI Taxonomy" id="2732419"/>
    <lineage>
        <taxon>Eukaryota</taxon>
        <taxon>Fungi</taxon>
        <taxon>Fungi incertae sedis</taxon>
        <taxon>Chytridiomycota</taxon>
        <taxon>Chytridiomycota incertae sedis</taxon>
        <taxon>Chytridiomycetes</taxon>
        <taxon>Rhizophydiales</taxon>
        <taxon>Rhizophydiales incertae sedis</taxon>
        <taxon>Polyrhizophydium</taxon>
    </lineage>
</organism>
<dbReference type="InterPro" id="IPR027417">
    <property type="entry name" value="P-loop_NTPase"/>
</dbReference>
<comment type="caution">
    <text evidence="4">The sequence shown here is derived from an EMBL/GenBank/DDBJ whole genome shotgun (WGS) entry which is preliminary data.</text>
</comment>
<name>A0ABR4N1M5_9FUNG</name>
<dbReference type="PANTHER" id="PTHR12435">
    <property type="match status" value="1"/>
</dbReference>
<evidence type="ECO:0000313" key="4">
    <source>
        <dbReference type="EMBL" id="KAL2913351.1"/>
    </source>
</evidence>
<comment type="similarity">
    <text evidence="3">Belongs to the KTI12 family.</text>
</comment>
<dbReference type="InterPro" id="IPR013641">
    <property type="entry name" value="KTI12/PSTK"/>
</dbReference>
<protein>
    <submittedName>
        <fullName evidence="4">Kti12, chromatin associated</fullName>
    </submittedName>
</protein>
<evidence type="ECO:0000313" key="5">
    <source>
        <dbReference type="Proteomes" id="UP001527925"/>
    </source>
</evidence>
<sequence length="293" mass="32531">MPLITVCGLPLAGKTTRAEQVAQHLRVYIEREQHALAARGTVLNAHVVVVNEEQLGLDKRVAYSDAAEEKKTRGSLLSAVERSLTKEDVVVCDSLNYIKGFRYQLYCVARALGTPTCTIFCGIQPSEARQRNAAIGVFEPELLDNLCSRFEEPDGRNRWDAPLFTVISEDASLADPASPISQQIVDAVLLKKPPAPNLSTVVKPLTETNYLHEMDKTLSDVIEAIVEAQKNGMLGNVAVPRSTVQVRIPSRTVTLVELRRLKRQYTNINKMHTMLNMNKVAEMFADYLNTNLA</sequence>
<evidence type="ECO:0000256" key="3">
    <source>
        <dbReference type="ARBA" id="ARBA00025768"/>
    </source>
</evidence>
<evidence type="ECO:0000256" key="1">
    <source>
        <dbReference type="ARBA" id="ARBA00022741"/>
    </source>
</evidence>
<proteinExistence type="inferred from homology"/>